<evidence type="ECO:0000256" key="3">
    <source>
        <dbReference type="ARBA" id="ARBA00022448"/>
    </source>
</evidence>
<feature type="transmembrane region" description="Helical" evidence="8">
    <location>
        <begin position="33"/>
        <end position="50"/>
    </location>
</feature>
<dbReference type="Proteomes" id="UP000037405">
    <property type="component" value="Unassembled WGS sequence"/>
</dbReference>
<feature type="transmembrane region" description="Helical" evidence="8">
    <location>
        <begin position="57"/>
        <end position="74"/>
    </location>
</feature>
<feature type="transmembrane region" description="Helical" evidence="8">
    <location>
        <begin position="173"/>
        <end position="193"/>
    </location>
</feature>
<evidence type="ECO:0000313" key="9">
    <source>
        <dbReference type="EMBL" id="KON82866.1"/>
    </source>
</evidence>
<keyword evidence="4" id="KW-1003">Cell membrane</keyword>
<keyword evidence="6 8" id="KW-1133">Transmembrane helix</keyword>
<dbReference type="AlphaFoldDB" id="A0A0M0G061"/>
<dbReference type="Pfam" id="PF04973">
    <property type="entry name" value="NMN_transporter"/>
    <property type="match status" value="1"/>
</dbReference>
<evidence type="ECO:0000256" key="4">
    <source>
        <dbReference type="ARBA" id="ARBA00022475"/>
    </source>
</evidence>
<evidence type="ECO:0000313" key="10">
    <source>
        <dbReference type="Proteomes" id="UP000037405"/>
    </source>
</evidence>
<evidence type="ECO:0000256" key="7">
    <source>
        <dbReference type="ARBA" id="ARBA00023136"/>
    </source>
</evidence>
<keyword evidence="10" id="KW-1185">Reference proteome</keyword>
<keyword evidence="7 8" id="KW-0472">Membrane</keyword>
<dbReference type="STRING" id="189381.GCA_900166615_00502"/>
<dbReference type="GO" id="GO:0005886">
    <property type="term" value="C:plasma membrane"/>
    <property type="evidence" value="ECO:0007669"/>
    <property type="project" value="UniProtKB-SubCell"/>
</dbReference>
<dbReference type="InterPro" id="IPR006419">
    <property type="entry name" value="NMN_transpt_PnuC"/>
</dbReference>
<dbReference type="PANTHER" id="PTHR36122:SF2">
    <property type="entry name" value="NICOTINAMIDE RIBOSIDE TRANSPORTER PNUC"/>
    <property type="match status" value="1"/>
</dbReference>
<name>A0A0M0G061_9BACI</name>
<dbReference type="PANTHER" id="PTHR36122">
    <property type="entry name" value="NICOTINAMIDE RIBOSIDE TRANSPORTER PNUC"/>
    <property type="match status" value="1"/>
</dbReference>
<dbReference type="GO" id="GO:0034257">
    <property type="term" value="F:nicotinamide riboside transmembrane transporter activity"/>
    <property type="evidence" value="ECO:0007669"/>
    <property type="project" value="InterPro"/>
</dbReference>
<dbReference type="OrthoDB" id="9791248at2"/>
<comment type="subcellular location">
    <subcellularLocation>
        <location evidence="1">Cell membrane</location>
        <topology evidence="1">Multi-pass membrane protein</topology>
    </subcellularLocation>
</comment>
<dbReference type="RefSeq" id="WP_053429520.1">
    <property type="nucleotide sequence ID" value="NZ_JAUKEI010000004.1"/>
</dbReference>
<evidence type="ECO:0000256" key="6">
    <source>
        <dbReference type="ARBA" id="ARBA00022989"/>
    </source>
</evidence>
<comment type="similarity">
    <text evidence="2">Belongs to the nicotinamide ribonucleoside (NR) uptake permease (TC 4.B.1) family.</text>
</comment>
<feature type="transmembrane region" description="Helical" evidence="8">
    <location>
        <begin position="120"/>
        <end position="141"/>
    </location>
</feature>
<reference evidence="10" key="1">
    <citation type="submission" date="2015-07" db="EMBL/GenBank/DDBJ databases">
        <title>Fjat-14235 jcm11544.</title>
        <authorList>
            <person name="Liu B."/>
            <person name="Wang J."/>
            <person name="Zhu Y."/>
            <person name="Liu G."/>
            <person name="Chen Q."/>
            <person name="Chen Z."/>
            <person name="Lan J."/>
            <person name="Che J."/>
            <person name="Ge C."/>
            <person name="Shi H."/>
            <person name="Pan Z."/>
            <person name="Liu X."/>
        </authorList>
    </citation>
    <scope>NUCLEOTIDE SEQUENCE [LARGE SCALE GENOMIC DNA]</scope>
    <source>
        <strain evidence="10">JCM 11544</strain>
    </source>
</reference>
<comment type="caution">
    <text evidence="9">The sequence shown here is derived from an EMBL/GenBank/DDBJ whole genome shotgun (WGS) entry which is preliminary data.</text>
</comment>
<evidence type="ECO:0000256" key="8">
    <source>
        <dbReference type="SAM" id="Phobius"/>
    </source>
</evidence>
<evidence type="ECO:0000256" key="2">
    <source>
        <dbReference type="ARBA" id="ARBA00006669"/>
    </source>
</evidence>
<feature type="transmembrane region" description="Helical" evidence="8">
    <location>
        <begin position="199"/>
        <end position="219"/>
    </location>
</feature>
<feature type="transmembrane region" description="Helical" evidence="8">
    <location>
        <begin position="80"/>
        <end position="99"/>
    </location>
</feature>
<dbReference type="PATRIC" id="fig|189381.12.peg.3228"/>
<evidence type="ECO:0000256" key="5">
    <source>
        <dbReference type="ARBA" id="ARBA00022692"/>
    </source>
</evidence>
<proteinExistence type="inferred from homology"/>
<keyword evidence="3" id="KW-0813">Transport</keyword>
<organism evidence="9 10">
    <name type="scientific">Rossellomorea marisflavi</name>
    <dbReference type="NCBI Taxonomy" id="189381"/>
    <lineage>
        <taxon>Bacteria</taxon>
        <taxon>Bacillati</taxon>
        <taxon>Bacillota</taxon>
        <taxon>Bacilli</taxon>
        <taxon>Bacillales</taxon>
        <taxon>Bacillaceae</taxon>
        <taxon>Rossellomorea</taxon>
    </lineage>
</organism>
<evidence type="ECO:0000256" key="1">
    <source>
        <dbReference type="ARBA" id="ARBA00004651"/>
    </source>
</evidence>
<dbReference type="NCBIfam" id="TIGR01528">
    <property type="entry name" value="NMN_trans_PnuC"/>
    <property type="match status" value="1"/>
</dbReference>
<feature type="transmembrane region" description="Helical" evidence="8">
    <location>
        <begin position="147"/>
        <end position="166"/>
    </location>
</feature>
<sequence>MSVFKDWTLFEKCWLAVFTVINLYLFVALDDTFLGLIVSLTGMMCVVLVAKGKIANYYFGIIQTGLYAYIAYGYGLYGEVMLNGLFYFPLQFVGIYLWSRHTVKSDARGEDVVVHSLSKAGWMWTIAGFAVGFTAYALILQEIGGRNVWVDSATTVLSVIAQLLMLKRFTEQWLVWIMVNVLSIVLWLTTLMTQGGNDFAMLVMWSAFLVNSVYGYINWRRIGNQQGMEAA</sequence>
<keyword evidence="5 8" id="KW-0812">Transmembrane</keyword>
<dbReference type="EMBL" id="LGUE01000008">
    <property type="protein sequence ID" value="KON82866.1"/>
    <property type="molecule type" value="Genomic_DNA"/>
</dbReference>
<protein>
    <submittedName>
        <fullName evidence="9">Nicotinamide riboside transporter pnuC</fullName>
    </submittedName>
</protein>
<gene>
    <name evidence="9" type="ORF">AF331_18620</name>
</gene>
<accession>A0A0M0G061</accession>
<feature type="transmembrane region" description="Helical" evidence="8">
    <location>
        <begin position="7"/>
        <end position="27"/>
    </location>
</feature>